<dbReference type="PANTHER" id="PTHR42796">
    <property type="entry name" value="FUMARYLACETOACETATE HYDROLASE DOMAIN-CONTAINING PROTEIN 2A-RELATED"/>
    <property type="match status" value="1"/>
</dbReference>
<dbReference type="OrthoDB" id="8582489at2"/>
<dbReference type="RefSeq" id="WP_088706529.1">
    <property type="nucleotide sequence ID" value="NZ_LSTO01000001.1"/>
</dbReference>
<dbReference type="Pfam" id="PF01557">
    <property type="entry name" value="FAA_hydrolase"/>
    <property type="match status" value="1"/>
</dbReference>
<evidence type="ECO:0000313" key="6">
    <source>
        <dbReference type="Proteomes" id="UP000197535"/>
    </source>
</evidence>
<dbReference type="EMBL" id="LSTO01000001">
    <property type="protein sequence ID" value="OWW19625.1"/>
    <property type="molecule type" value="Genomic_DNA"/>
</dbReference>
<evidence type="ECO:0000256" key="2">
    <source>
        <dbReference type="ARBA" id="ARBA00010211"/>
    </source>
</evidence>
<dbReference type="PANTHER" id="PTHR42796:SF4">
    <property type="entry name" value="FUMARYLACETOACETATE HYDROLASE DOMAIN-CONTAINING PROTEIN 2A"/>
    <property type="match status" value="1"/>
</dbReference>
<dbReference type="InterPro" id="IPR036663">
    <property type="entry name" value="Fumarylacetoacetase_C_sf"/>
</dbReference>
<evidence type="ECO:0000256" key="3">
    <source>
        <dbReference type="ARBA" id="ARBA00022723"/>
    </source>
</evidence>
<comment type="caution">
    <text evidence="5">The sequence shown here is derived from an EMBL/GenBank/DDBJ whole genome shotgun (WGS) entry which is preliminary data.</text>
</comment>
<dbReference type="GO" id="GO:0046872">
    <property type="term" value="F:metal ion binding"/>
    <property type="evidence" value="ECO:0007669"/>
    <property type="project" value="UniProtKB-KW"/>
</dbReference>
<dbReference type="AlphaFoldDB" id="A0A254TAN5"/>
<dbReference type="SUPFAM" id="SSF56529">
    <property type="entry name" value="FAH"/>
    <property type="match status" value="1"/>
</dbReference>
<keyword evidence="3" id="KW-0479">Metal-binding</keyword>
<evidence type="ECO:0000256" key="1">
    <source>
        <dbReference type="ARBA" id="ARBA00001946"/>
    </source>
</evidence>
<comment type="cofactor">
    <cofactor evidence="1">
        <name>Mg(2+)</name>
        <dbReference type="ChEBI" id="CHEBI:18420"/>
    </cofactor>
</comment>
<accession>A0A254TAN5</accession>
<dbReference type="Proteomes" id="UP000197535">
    <property type="component" value="Unassembled WGS sequence"/>
</dbReference>
<gene>
    <name evidence="5" type="ORF">AYR66_09030</name>
</gene>
<dbReference type="GO" id="GO:0044281">
    <property type="term" value="P:small molecule metabolic process"/>
    <property type="evidence" value="ECO:0007669"/>
    <property type="project" value="UniProtKB-ARBA"/>
</dbReference>
<evidence type="ECO:0000259" key="4">
    <source>
        <dbReference type="Pfam" id="PF01557"/>
    </source>
</evidence>
<dbReference type="InterPro" id="IPR011234">
    <property type="entry name" value="Fumarylacetoacetase-like_C"/>
</dbReference>
<dbReference type="GO" id="GO:0003824">
    <property type="term" value="F:catalytic activity"/>
    <property type="evidence" value="ECO:0007669"/>
    <property type="project" value="InterPro"/>
</dbReference>
<sequence length="297" mass="32542">MIQLVSFKTPEGVRTGLMANGKVYQSGAYKDMLDVLADWANASEKLKTLGPKLAEREDVKNAEIVAPLPAPRNIYFAGANYKDHVEEMKERLKLNINTDPKGSGEKPWHSLKATGSSVVGPGAKVALPGGTKMLDWELELAVVIGKPAKDVPLEKALEYVAGYTVANDLSARDHVFRSYVHETSPFRYDWIGQKSFDGSCPMGPAITPAQFVGDPMNLRMKLWVNGKLKQDSNTNQMLFNIADQIAHLSSRVTLLPGDVILTGTPAGVGMPDNDFLRPGDVVKQWIENIGEFEFTIA</sequence>
<organism evidence="5 6">
    <name type="scientific">Noviherbaspirillum denitrificans</name>
    <dbReference type="NCBI Taxonomy" id="1968433"/>
    <lineage>
        <taxon>Bacteria</taxon>
        <taxon>Pseudomonadati</taxon>
        <taxon>Pseudomonadota</taxon>
        <taxon>Betaproteobacteria</taxon>
        <taxon>Burkholderiales</taxon>
        <taxon>Oxalobacteraceae</taxon>
        <taxon>Noviherbaspirillum</taxon>
    </lineage>
</organism>
<proteinExistence type="inferred from homology"/>
<feature type="domain" description="Fumarylacetoacetase-like C-terminal" evidence="4">
    <location>
        <begin position="74"/>
        <end position="296"/>
    </location>
</feature>
<name>A0A254TAN5_9BURK</name>
<dbReference type="Gene3D" id="3.90.850.10">
    <property type="entry name" value="Fumarylacetoacetase-like, C-terminal domain"/>
    <property type="match status" value="1"/>
</dbReference>
<evidence type="ECO:0000313" key="5">
    <source>
        <dbReference type="EMBL" id="OWW19625.1"/>
    </source>
</evidence>
<reference evidence="5 6" key="1">
    <citation type="submission" date="2016-02" db="EMBL/GenBank/DDBJ databases">
        <authorList>
            <person name="Wen L."/>
            <person name="He K."/>
            <person name="Yang H."/>
        </authorList>
    </citation>
    <scope>NUCLEOTIDE SEQUENCE [LARGE SCALE GENOMIC DNA]</scope>
    <source>
        <strain evidence="5 6">TSA40</strain>
    </source>
</reference>
<keyword evidence="6" id="KW-1185">Reference proteome</keyword>
<comment type="similarity">
    <text evidence="2">Belongs to the FAH family.</text>
</comment>
<protein>
    <submittedName>
        <fullName evidence="5">2-keto-4-pentenoate hydratase</fullName>
    </submittedName>
</protein>
<dbReference type="InterPro" id="IPR051121">
    <property type="entry name" value="FAH"/>
</dbReference>